<dbReference type="EMBL" id="JAJHUN010000001">
    <property type="protein sequence ID" value="KAJ4165426.1"/>
    <property type="molecule type" value="Genomic_DNA"/>
</dbReference>
<comment type="caution">
    <text evidence="1">The sequence shown here is derived from an EMBL/GenBank/DDBJ whole genome shotgun (WGS) entry which is preliminary data.</text>
</comment>
<dbReference type="KEGG" id="amus:LMH87_007060"/>
<organism evidence="1 2">
    <name type="scientific">Akanthomyces muscarius</name>
    <name type="common">Entomopathogenic fungus</name>
    <name type="synonym">Lecanicillium muscarium</name>
    <dbReference type="NCBI Taxonomy" id="2231603"/>
    <lineage>
        <taxon>Eukaryota</taxon>
        <taxon>Fungi</taxon>
        <taxon>Dikarya</taxon>
        <taxon>Ascomycota</taxon>
        <taxon>Pezizomycotina</taxon>
        <taxon>Sordariomycetes</taxon>
        <taxon>Hypocreomycetidae</taxon>
        <taxon>Hypocreales</taxon>
        <taxon>Cordycipitaceae</taxon>
        <taxon>Akanthomyces</taxon>
    </lineage>
</organism>
<proteinExistence type="predicted"/>
<sequence length="74" mass="8735">MSPRRYCQHGCIPASLWTQEEQAPQGWVRIITKHWFWWTTVRHGAKIQFFRRSCAVCHALMSSRNAEAMLTSRT</sequence>
<reference evidence="1" key="1">
    <citation type="journal article" date="2023" name="Access Microbiol">
        <title>De-novo genome assembly for Akanthomyces muscarius, a biocontrol agent of insect agricultural pests.</title>
        <authorList>
            <person name="Erdos Z."/>
            <person name="Studholme D.J."/>
            <person name="Raymond B."/>
            <person name="Sharma M."/>
        </authorList>
    </citation>
    <scope>NUCLEOTIDE SEQUENCE</scope>
    <source>
        <strain evidence="1">Ve6</strain>
    </source>
</reference>
<name>A0A9W8QRH1_AKAMU</name>
<dbReference type="AlphaFoldDB" id="A0A9W8QRH1"/>
<gene>
    <name evidence="1" type="ORF">LMH87_007060</name>
</gene>
<dbReference type="Proteomes" id="UP001144673">
    <property type="component" value="Chromosome 1"/>
</dbReference>
<evidence type="ECO:0000313" key="1">
    <source>
        <dbReference type="EMBL" id="KAJ4165426.1"/>
    </source>
</evidence>
<protein>
    <submittedName>
        <fullName evidence="1">Uncharacterized protein</fullName>
    </submittedName>
</protein>
<evidence type="ECO:0000313" key="2">
    <source>
        <dbReference type="Proteomes" id="UP001144673"/>
    </source>
</evidence>
<dbReference type="GeneID" id="80894219"/>
<accession>A0A9W8QRH1</accession>
<dbReference type="RefSeq" id="XP_056060341.1">
    <property type="nucleotide sequence ID" value="XM_056192087.1"/>
</dbReference>
<keyword evidence="2" id="KW-1185">Reference proteome</keyword>